<dbReference type="PANTHER" id="PTHR46211:SF1">
    <property type="entry name" value="GLYCEROPHOSPHODIESTER PHOSPHODIESTERASE, CYTOPLASMIC"/>
    <property type="match status" value="1"/>
</dbReference>
<keyword evidence="3" id="KW-1185">Reference proteome</keyword>
<dbReference type="PROSITE" id="PS51704">
    <property type="entry name" value="GP_PDE"/>
    <property type="match status" value="1"/>
</dbReference>
<dbReference type="EMBL" id="JBHSAW010000001">
    <property type="protein sequence ID" value="MFC4094289.1"/>
    <property type="molecule type" value="Genomic_DNA"/>
</dbReference>
<dbReference type="Gene3D" id="3.20.20.190">
    <property type="entry name" value="Phosphatidylinositol (PI) phosphodiesterase"/>
    <property type="match status" value="1"/>
</dbReference>
<dbReference type="Pfam" id="PF03009">
    <property type="entry name" value="GDPD"/>
    <property type="match status" value="1"/>
</dbReference>
<name>A0ABV8JIU9_9FLAO</name>
<sequence>MKYLLSILVILSPFILIAQEMKLPKKGVCAHRGATENHPENTLPAFEEAIRLGAQMIEFDVQLSKDGALVVIHDDTVNRTTDGNGQVSHKNLNELRQLDAGSWKSIQFKNTRIPTLEEVLGLIHNNVWLNVHLKGGEELGRKVALQILESNKEQQSVIACGKEAFAGVQSVNKNLMVCNMDRTTTRDQYILETIDGNFKFIQLKKSREHGNLAKELALLKKKNVRVNYFGTDSIQEMKKLIDSGVDFILTDRLSLLLSAFKKLEIESDYR</sequence>
<accession>A0ABV8JIU9</accession>
<comment type="caution">
    <text evidence="2">The sequence shown here is derived from an EMBL/GenBank/DDBJ whole genome shotgun (WGS) entry which is preliminary data.</text>
</comment>
<reference evidence="3" key="1">
    <citation type="journal article" date="2019" name="Int. J. Syst. Evol. Microbiol.">
        <title>The Global Catalogue of Microorganisms (GCM) 10K type strain sequencing project: providing services to taxonomists for standard genome sequencing and annotation.</title>
        <authorList>
            <consortium name="The Broad Institute Genomics Platform"/>
            <consortium name="The Broad Institute Genome Sequencing Center for Infectious Disease"/>
            <person name="Wu L."/>
            <person name="Ma J."/>
        </authorList>
    </citation>
    <scope>NUCLEOTIDE SEQUENCE [LARGE SCALE GENOMIC DNA]</scope>
    <source>
        <strain evidence="3">CECT 7477</strain>
    </source>
</reference>
<dbReference type="InterPro" id="IPR030395">
    <property type="entry name" value="GP_PDE_dom"/>
</dbReference>
<dbReference type="SUPFAM" id="SSF51695">
    <property type="entry name" value="PLC-like phosphodiesterases"/>
    <property type="match status" value="1"/>
</dbReference>
<protein>
    <submittedName>
        <fullName evidence="2">Glycerophosphodiester phosphodiesterase</fullName>
    </submittedName>
</protein>
<dbReference type="Proteomes" id="UP001595814">
    <property type="component" value="Unassembled WGS sequence"/>
</dbReference>
<dbReference type="PANTHER" id="PTHR46211">
    <property type="entry name" value="GLYCEROPHOSPHORYL DIESTER PHOSPHODIESTERASE"/>
    <property type="match status" value="1"/>
</dbReference>
<evidence type="ECO:0000313" key="2">
    <source>
        <dbReference type="EMBL" id="MFC4094289.1"/>
    </source>
</evidence>
<organism evidence="2 3">
    <name type="scientific">Euzebyella saccharophila</name>
    <dbReference type="NCBI Taxonomy" id="679664"/>
    <lineage>
        <taxon>Bacteria</taxon>
        <taxon>Pseudomonadati</taxon>
        <taxon>Bacteroidota</taxon>
        <taxon>Flavobacteriia</taxon>
        <taxon>Flavobacteriales</taxon>
        <taxon>Flavobacteriaceae</taxon>
        <taxon>Euzebyella</taxon>
    </lineage>
</organism>
<evidence type="ECO:0000313" key="3">
    <source>
        <dbReference type="Proteomes" id="UP001595814"/>
    </source>
</evidence>
<dbReference type="RefSeq" id="WP_192462536.1">
    <property type="nucleotide sequence ID" value="NZ_JACYFJ010000004.1"/>
</dbReference>
<proteinExistence type="predicted"/>
<evidence type="ECO:0000259" key="1">
    <source>
        <dbReference type="PROSITE" id="PS51704"/>
    </source>
</evidence>
<feature type="domain" description="GP-PDE" evidence="1">
    <location>
        <begin position="26"/>
        <end position="260"/>
    </location>
</feature>
<dbReference type="InterPro" id="IPR017946">
    <property type="entry name" value="PLC-like_Pdiesterase_TIM-brl"/>
</dbReference>
<gene>
    <name evidence="2" type="ORF">ACFOUT_00280</name>
</gene>